<accession>A0AAP0G479</accession>
<dbReference type="EMBL" id="JBBWWQ010000010">
    <property type="protein sequence ID" value="KAK8936460.1"/>
    <property type="molecule type" value="Genomic_DNA"/>
</dbReference>
<evidence type="ECO:0000256" key="2">
    <source>
        <dbReference type="SAM" id="MobiDB-lite"/>
    </source>
</evidence>
<dbReference type="AlphaFoldDB" id="A0AAP0G479"/>
<proteinExistence type="inferred from homology"/>
<feature type="compositionally biased region" description="Low complexity" evidence="2">
    <location>
        <begin position="59"/>
        <end position="104"/>
    </location>
</feature>
<dbReference type="PANTHER" id="PTHR31807">
    <property type="entry name" value="AUGMIN FAMILY MEMBER"/>
    <property type="match status" value="1"/>
</dbReference>
<organism evidence="3 4">
    <name type="scientific">Platanthera zijinensis</name>
    <dbReference type="NCBI Taxonomy" id="2320716"/>
    <lineage>
        <taxon>Eukaryota</taxon>
        <taxon>Viridiplantae</taxon>
        <taxon>Streptophyta</taxon>
        <taxon>Embryophyta</taxon>
        <taxon>Tracheophyta</taxon>
        <taxon>Spermatophyta</taxon>
        <taxon>Magnoliopsida</taxon>
        <taxon>Liliopsida</taxon>
        <taxon>Asparagales</taxon>
        <taxon>Orchidaceae</taxon>
        <taxon>Orchidoideae</taxon>
        <taxon>Orchideae</taxon>
        <taxon>Orchidinae</taxon>
        <taxon>Platanthera</taxon>
    </lineage>
</organism>
<feature type="compositionally biased region" description="Low complexity" evidence="2">
    <location>
        <begin position="1"/>
        <end position="19"/>
    </location>
</feature>
<feature type="region of interest" description="Disordered" evidence="2">
    <location>
        <begin position="266"/>
        <end position="287"/>
    </location>
</feature>
<feature type="compositionally biased region" description="Polar residues" evidence="2">
    <location>
        <begin position="380"/>
        <end position="400"/>
    </location>
</feature>
<dbReference type="InterPro" id="IPR007573">
    <property type="entry name" value="QWRF"/>
</dbReference>
<feature type="region of interest" description="Disordered" evidence="2">
    <location>
        <begin position="1"/>
        <end position="128"/>
    </location>
</feature>
<dbReference type="GO" id="GO:0051225">
    <property type="term" value="P:spindle assembly"/>
    <property type="evidence" value="ECO:0007669"/>
    <property type="project" value="TreeGrafter"/>
</dbReference>
<feature type="compositionally biased region" description="Pro residues" evidence="2">
    <location>
        <begin position="29"/>
        <end position="39"/>
    </location>
</feature>
<evidence type="ECO:0000313" key="4">
    <source>
        <dbReference type="Proteomes" id="UP001418222"/>
    </source>
</evidence>
<dbReference type="GO" id="GO:0008017">
    <property type="term" value="F:microtubule binding"/>
    <property type="evidence" value="ECO:0007669"/>
    <property type="project" value="TreeGrafter"/>
</dbReference>
<name>A0AAP0G479_9ASPA</name>
<comment type="caution">
    <text evidence="3">The sequence shown here is derived from an EMBL/GenBank/DDBJ whole genome shotgun (WGS) entry which is preliminary data.</text>
</comment>
<comment type="similarity">
    <text evidence="1">Belongs to the QWRF family.</text>
</comment>
<dbReference type="GO" id="GO:0005737">
    <property type="term" value="C:cytoplasm"/>
    <property type="evidence" value="ECO:0007669"/>
    <property type="project" value="TreeGrafter"/>
</dbReference>
<evidence type="ECO:0000256" key="1">
    <source>
        <dbReference type="ARBA" id="ARBA00010016"/>
    </source>
</evidence>
<feature type="region of interest" description="Disordered" evidence="2">
    <location>
        <begin position="299"/>
        <end position="400"/>
    </location>
</feature>
<dbReference type="GO" id="GO:0005880">
    <property type="term" value="C:nuclear microtubule"/>
    <property type="evidence" value="ECO:0007669"/>
    <property type="project" value="TreeGrafter"/>
</dbReference>
<keyword evidence="4" id="KW-1185">Reference proteome</keyword>
<feature type="compositionally biased region" description="Low complexity" evidence="2">
    <location>
        <begin position="266"/>
        <end position="279"/>
    </location>
</feature>
<evidence type="ECO:0008006" key="5">
    <source>
        <dbReference type="Google" id="ProtNLM"/>
    </source>
</evidence>
<sequence length="625" mass="67503">MLATARASSGAPSASPSGRNNITVATRPNNPPPNNPPLTPSERDNAAVSRRARAREVTSRYLSSYSSSSSSTSTSYSSNTITCSSSSSSSRRLPSPRLNSRPSTPAAKRSQSADRSRPSTPRADPCGGGAAAITDCSNAARALCTTTRSLSVSFQGDSFFYQTSKTKTASPGPARKPTPDRRRPSTPARNSSTCAVDHSENSRPSEFHHRWPAARSRQSSLPTKALECSAENNDILATVRSLRQSMLLEDGTSRALFDRQEISASTDIDSLSSGSISGTPEPSVSRKIPVTSRVISVPARSWQETNSRLRQPSEPGTPLSSSGFRNVATQKPTLGFKDSVRRSLVDSPSPSPRFTSSPLRVPVRPSSPSKLAGCPARGMSSPSRARGTNTLASSSPASMRTNAPSIISFAAEVRRSRKGENRIEEAHMLRLLHNRNLQWRCVNARTNTGMLVQRLDAEKNLHNAWIRTLEVLDLVAIKKAKLQLLSQYLKLGTVLRGQMVYLEDYSLLDREHSNSLSGAIEALKATTLRLPVVSGARANLQEVKDAVGSALGVMQAMGASLYSILSKLEGTNSSVLELAKVAVRERILLDQSRHLLSTAAALHVKQCSLQSQLLQLRRRTGWIQL</sequence>
<gene>
    <name evidence="3" type="ORF">KSP39_PZI012130</name>
</gene>
<feature type="compositionally biased region" description="Basic and acidic residues" evidence="2">
    <location>
        <begin position="197"/>
        <end position="209"/>
    </location>
</feature>
<feature type="compositionally biased region" description="Polar residues" evidence="2">
    <location>
        <begin position="318"/>
        <end position="332"/>
    </location>
</feature>
<dbReference type="PANTHER" id="PTHR31807:SF2">
    <property type="entry name" value="PROTEIN SNOWY COTYLEDON 3"/>
    <property type="match status" value="1"/>
</dbReference>
<protein>
    <recommendedName>
        <fullName evidence="5">QWRF motif-containing protein 2</fullName>
    </recommendedName>
</protein>
<dbReference type="Pfam" id="PF04484">
    <property type="entry name" value="QWRF"/>
    <property type="match status" value="1"/>
</dbReference>
<feature type="compositionally biased region" description="Low complexity" evidence="2">
    <location>
        <begin position="352"/>
        <end position="369"/>
    </location>
</feature>
<feature type="region of interest" description="Disordered" evidence="2">
    <location>
        <begin position="163"/>
        <end position="218"/>
    </location>
</feature>
<reference evidence="3 4" key="1">
    <citation type="journal article" date="2022" name="Nat. Plants">
        <title>Genomes of leafy and leafless Platanthera orchids illuminate the evolution of mycoheterotrophy.</title>
        <authorList>
            <person name="Li M.H."/>
            <person name="Liu K.W."/>
            <person name="Li Z."/>
            <person name="Lu H.C."/>
            <person name="Ye Q.L."/>
            <person name="Zhang D."/>
            <person name="Wang J.Y."/>
            <person name="Li Y.F."/>
            <person name="Zhong Z.M."/>
            <person name="Liu X."/>
            <person name="Yu X."/>
            <person name="Liu D.K."/>
            <person name="Tu X.D."/>
            <person name="Liu B."/>
            <person name="Hao Y."/>
            <person name="Liao X.Y."/>
            <person name="Jiang Y.T."/>
            <person name="Sun W.H."/>
            <person name="Chen J."/>
            <person name="Chen Y.Q."/>
            <person name="Ai Y."/>
            <person name="Zhai J.W."/>
            <person name="Wu S.S."/>
            <person name="Zhou Z."/>
            <person name="Hsiao Y.Y."/>
            <person name="Wu W.L."/>
            <person name="Chen Y.Y."/>
            <person name="Lin Y.F."/>
            <person name="Hsu J.L."/>
            <person name="Li C.Y."/>
            <person name="Wang Z.W."/>
            <person name="Zhao X."/>
            <person name="Zhong W.Y."/>
            <person name="Ma X.K."/>
            <person name="Ma L."/>
            <person name="Huang J."/>
            <person name="Chen G.Z."/>
            <person name="Huang M.Z."/>
            <person name="Huang L."/>
            <person name="Peng D.H."/>
            <person name="Luo Y.B."/>
            <person name="Zou S.Q."/>
            <person name="Chen S.P."/>
            <person name="Lan S."/>
            <person name="Tsai W.C."/>
            <person name="Van de Peer Y."/>
            <person name="Liu Z.J."/>
        </authorList>
    </citation>
    <scope>NUCLEOTIDE SEQUENCE [LARGE SCALE GENOMIC DNA]</scope>
    <source>
        <strain evidence="3">Lor287</strain>
    </source>
</reference>
<evidence type="ECO:0000313" key="3">
    <source>
        <dbReference type="EMBL" id="KAK8936460.1"/>
    </source>
</evidence>
<dbReference type="Proteomes" id="UP001418222">
    <property type="component" value="Unassembled WGS sequence"/>
</dbReference>